<dbReference type="SUPFAM" id="SSF47473">
    <property type="entry name" value="EF-hand"/>
    <property type="match status" value="1"/>
</dbReference>
<evidence type="ECO:0000313" key="4">
    <source>
        <dbReference type="EMBL" id="EOY44789.1"/>
    </source>
</evidence>
<feature type="domain" description="EF-hand" evidence="3">
    <location>
        <begin position="67"/>
        <end position="92"/>
    </location>
</feature>
<evidence type="ECO:0000256" key="2">
    <source>
        <dbReference type="ARBA" id="ARBA00022737"/>
    </source>
</evidence>
<name>A0A7U9DIW9_STRLI</name>
<organism evidence="4 5">
    <name type="scientific">Streptomyces lividans 1326</name>
    <dbReference type="NCBI Taxonomy" id="1200984"/>
    <lineage>
        <taxon>Bacteria</taxon>
        <taxon>Bacillati</taxon>
        <taxon>Actinomycetota</taxon>
        <taxon>Actinomycetes</taxon>
        <taxon>Kitasatosporales</taxon>
        <taxon>Streptomycetaceae</taxon>
        <taxon>Streptomyces</taxon>
    </lineage>
</organism>
<keyword evidence="2" id="KW-0677">Repeat</keyword>
<keyword evidence="1" id="KW-0479">Metal-binding</keyword>
<feature type="domain" description="EF-hand" evidence="3">
    <location>
        <begin position="136"/>
        <end position="164"/>
    </location>
</feature>
<dbReference type="PROSITE" id="PS50222">
    <property type="entry name" value="EF_HAND_2"/>
    <property type="match status" value="4"/>
</dbReference>
<dbReference type="InterPro" id="IPR011992">
    <property type="entry name" value="EF-hand-dom_pair"/>
</dbReference>
<gene>
    <name evidence="4" type="ORF">SLI_0070</name>
</gene>
<dbReference type="GO" id="GO:0005509">
    <property type="term" value="F:calcium ion binding"/>
    <property type="evidence" value="ECO:0007669"/>
    <property type="project" value="InterPro"/>
</dbReference>
<evidence type="ECO:0000313" key="5">
    <source>
        <dbReference type="Proteomes" id="UP000014062"/>
    </source>
</evidence>
<dbReference type="Gene3D" id="1.10.238.10">
    <property type="entry name" value="EF-hand"/>
    <property type="match status" value="1"/>
</dbReference>
<evidence type="ECO:0000256" key="1">
    <source>
        <dbReference type="ARBA" id="ARBA00022723"/>
    </source>
</evidence>
<protein>
    <submittedName>
        <fullName evidence="4">Calcium-binding protein</fullName>
    </submittedName>
</protein>
<reference evidence="5" key="1">
    <citation type="journal article" date="2013" name="Genome Biol. Evol.">
        <title>The genome sequence of Streptomyces lividans 66 reveals a novel tRNA-dependent peptide biosynthetic system within a metal-related genomic island.</title>
        <authorList>
            <person name="Cruz-Morales P."/>
            <person name="Vijgenboom E."/>
            <person name="Iruegas-Bocardo F."/>
            <person name="Girard G."/>
            <person name="Yanez-Guerra L.A."/>
            <person name="Ramos-Aboites H.E."/>
            <person name="Pernodet J.L."/>
            <person name="Anne J."/>
            <person name="van Wezel G.P."/>
            <person name="Barona-Gomez F."/>
        </authorList>
    </citation>
    <scope>NUCLEOTIDE SEQUENCE [LARGE SCALE GENOMIC DNA]</scope>
    <source>
        <strain evidence="5">1326</strain>
    </source>
</reference>
<dbReference type="PROSITE" id="PS00018">
    <property type="entry name" value="EF_HAND_1"/>
    <property type="match status" value="3"/>
</dbReference>
<dbReference type="SMART" id="SM00054">
    <property type="entry name" value="EFh"/>
    <property type="match status" value="4"/>
</dbReference>
<dbReference type="EMBL" id="CM001889">
    <property type="protein sequence ID" value="EOY44789.1"/>
    <property type="molecule type" value="Genomic_DNA"/>
</dbReference>
<dbReference type="InterPro" id="IPR018247">
    <property type="entry name" value="EF_Hand_1_Ca_BS"/>
</dbReference>
<feature type="domain" description="EF-hand" evidence="3">
    <location>
        <begin position="95"/>
        <end position="130"/>
    </location>
</feature>
<dbReference type="PANTHER" id="PTHR10891">
    <property type="entry name" value="EF-HAND CALCIUM-BINDING DOMAIN CONTAINING PROTEIN"/>
    <property type="match status" value="1"/>
</dbReference>
<accession>A0A7U9DIW9</accession>
<evidence type="ECO:0000259" key="3">
    <source>
        <dbReference type="PROSITE" id="PS50222"/>
    </source>
</evidence>
<sequence>MMASEFQRTKLQDMFNAFDVNGDGCLEEEDFAALASRWGRLPRVRADGELAARVEEVLLGWWQHLSQTVDTDNDGRIDMDDLLAMVDRLPTMQDAVAATADTVFDAVDENGDGRISRNEHQRLIDLWHGQGITTGDVFDRLDQDADGHLSRSEFAALWIQFWISDDPDEPGNYVCGPVAGHSLR</sequence>
<dbReference type="InterPro" id="IPR039647">
    <property type="entry name" value="EF_hand_pair_protein_CML-like"/>
</dbReference>
<dbReference type="Pfam" id="PF13499">
    <property type="entry name" value="EF-hand_7"/>
    <property type="match status" value="2"/>
</dbReference>
<feature type="domain" description="EF-hand" evidence="3">
    <location>
        <begin position="6"/>
        <end position="41"/>
    </location>
</feature>
<dbReference type="CDD" id="cd00051">
    <property type="entry name" value="EFh"/>
    <property type="match status" value="1"/>
</dbReference>
<proteinExistence type="predicted"/>
<dbReference type="Proteomes" id="UP000014062">
    <property type="component" value="Chromosome"/>
</dbReference>
<dbReference type="AlphaFoldDB" id="A0A7U9DIW9"/>
<dbReference type="InterPro" id="IPR002048">
    <property type="entry name" value="EF_hand_dom"/>
</dbReference>